<gene>
    <name evidence="2" type="ORF">GXP67_24540</name>
</gene>
<dbReference type="PANTHER" id="PTHR33604">
    <property type="entry name" value="OSJNBA0004B13.7 PROTEIN"/>
    <property type="match status" value="1"/>
</dbReference>
<feature type="domain" description="Glycosyltransferase 2-like" evidence="1">
    <location>
        <begin position="7"/>
        <end position="142"/>
    </location>
</feature>
<name>A0A6C0GNG7_9BACT</name>
<organism evidence="2 3">
    <name type="scientific">Rhodocytophaga rosea</name>
    <dbReference type="NCBI Taxonomy" id="2704465"/>
    <lineage>
        <taxon>Bacteria</taxon>
        <taxon>Pseudomonadati</taxon>
        <taxon>Bacteroidota</taxon>
        <taxon>Cytophagia</taxon>
        <taxon>Cytophagales</taxon>
        <taxon>Rhodocytophagaceae</taxon>
        <taxon>Rhodocytophaga</taxon>
    </lineage>
</organism>
<dbReference type="EMBL" id="CP048222">
    <property type="protein sequence ID" value="QHT69588.1"/>
    <property type="molecule type" value="Genomic_DNA"/>
</dbReference>
<proteinExistence type="predicted"/>
<dbReference type="SUPFAM" id="SSF53448">
    <property type="entry name" value="Nucleotide-diphospho-sugar transferases"/>
    <property type="match status" value="1"/>
</dbReference>
<dbReference type="AlphaFoldDB" id="A0A6C0GNG7"/>
<dbReference type="PANTHER" id="PTHR33604:SF3">
    <property type="entry name" value="OSJNBA0004B13.7 PROTEIN"/>
    <property type="match status" value="1"/>
</dbReference>
<accession>A0A6C0GNG7</accession>
<dbReference type="KEGG" id="rhoz:GXP67_24540"/>
<dbReference type="Proteomes" id="UP000480178">
    <property type="component" value="Chromosome"/>
</dbReference>
<evidence type="ECO:0000313" key="2">
    <source>
        <dbReference type="EMBL" id="QHT69588.1"/>
    </source>
</evidence>
<dbReference type="InterPro" id="IPR029044">
    <property type="entry name" value="Nucleotide-diphossugar_trans"/>
</dbReference>
<dbReference type="InterPro" id="IPR001173">
    <property type="entry name" value="Glyco_trans_2-like"/>
</dbReference>
<keyword evidence="2" id="KW-0808">Transferase</keyword>
<keyword evidence="3" id="KW-1185">Reference proteome</keyword>
<reference evidence="2 3" key="1">
    <citation type="submission" date="2020-01" db="EMBL/GenBank/DDBJ databases">
        <authorList>
            <person name="Kim M.K."/>
        </authorList>
    </citation>
    <scope>NUCLEOTIDE SEQUENCE [LARGE SCALE GENOMIC DNA]</scope>
    <source>
        <strain evidence="2 3">172606-1</strain>
    </source>
</reference>
<dbReference type="GO" id="GO:0016740">
    <property type="term" value="F:transferase activity"/>
    <property type="evidence" value="ECO:0007669"/>
    <property type="project" value="UniProtKB-KW"/>
</dbReference>
<evidence type="ECO:0000313" key="3">
    <source>
        <dbReference type="Proteomes" id="UP000480178"/>
    </source>
</evidence>
<dbReference type="Pfam" id="PF00535">
    <property type="entry name" value="Glycos_transf_2"/>
    <property type="match status" value="1"/>
</dbReference>
<dbReference type="RefSeq" id="WP_162445575.1">
    <property type="nucleotide sequence ID" value="NZ_CP048222.1"/>
</dbReference>
<protein>
    <submittedName>
        <fullName evidence="2">Glycosyltransferase</fullName>
    </submittedName>
</protein>
<sequence>MNKSIAIIVIAYNRPNALRRLLSSLESAYFEDKNIPLIISIDKSDSDQVEQVAKEFKWPFGDKRVIVHPENLGLRKHVISCGDLTYEYDNVIMLEDDLFVSPYFYDFTKQANKFYKDYEEISGISLYAYDFNEHTNAPFTPIEDGYDTYFMQIPSSIGQFFTRNQWNGFSNFLKKEDAEINDNDELPDLVIHRWPSSSWKKYFYKYMVVHKKYFVYPRISFTTNFGDVGTHFSKTTNNYQVNLLMGKRTFKFSLLNGSSSIYDNHYEIIPEIIKKSNKELAKFDFVCDLYGLRNKNKVRSEFMISAKECYKPIMGFALEMSPQELNICFNIPGNYFHLGKVNDFSHFDQLKRHKQLAFDLKMDYDDIYKNKINLIRKEAYNEGRVKVMHSTSFKLGKFLLYPFHFLKRNISLIL</sequence>
<dbReference type="Gene3D" id="3.90.550.10">
    <property type="entry name" value="Spore Coat Polysaccharide Biosynthesis Protein SpsA, Chain A"/>
    <property type="match status" value="1"/>
</dbReference>
<evidence type="ECO:0000259" key="1">
    <source>
        <dbReference type="Pfam" id="PF00535"/>
    </source>
</evidence>